<dbReference type="EMBL" id="QZKU01000053">
    <property type="protein sequence ID" value="RJP22820.1"/>
    <property type="molecule type" value="Genomic_DNA"/>
</dbReference>
<feature type="binding site" evidence="1">
    <location>
        <position position="87"/>
    </location>
    <ligand>
        <name>Mg(2+)</name>
        <dbReference type="ChEBI" id="CHEBI:18420"/>
        <label>1</label>
        <note>catalytic</note>
    </ligand>
</feature>
<keyword evidence="1" id="KW-0479">Metal-binding</keyword>
<accession>A0A3A4P0C8</accession>
<dbReference type="Pfam" id="PF00459">
    <property type="entry name" value="Inositol_P"/>
    <property type="match status" value="1"/>
</dbReference>
<dbReference type="PANTHER" id="PTHR20854:SF4">
    <property type="entry name" value="INOSITOL-1-MONOPHOSPHATASE-RELATED"/>
    <property type="match status" value="1"/>
</dbReference>
<feature type="binding site" evidence="1">
    <location>
        <position position="246"/>
    </location>
    <ligand>
        <name>Mg(2+)</name>
        <dbReference type="ChEBI" id="CHEBI:18420"/>
        <label>1</label>
        <note>catalytic</note>
    </ligand>
</feature>
<dbReference type="PRINTS" id="PR00377">
    <property type="entry name" value="IMPHPHTASES"/>
</dbReference>
<comment type="cofactor">
    <cofactor evidence="1">
        <name>Mg(2+)</name>
        <dbReference type="ChEBI" id="CHEBI:18420"/>
    </cofactor>
</comment>
<protein>
    <recommendedName>
        <fullName evidence="4">Inositol monophosphatase</fullName>
    </recommendedName>
</protein>
<evidence type="ECO:0000313" key="2">
    <source>
        <dbReference type="EMBL" id="RJP22820.1"/>
    </source>
</evidence>
<keyword evidence="1" id="KW-0460">Magnesium</keyword>
<organism evidence="2 3">
    <name type="scientific">Abyssobacteria bacterium (strain SURF_5)</name>
    <dbReference type="NCBI Taxonomy" id="2093360"/>
    <lineage>
        <taxon>Bacteria</taxon>
        <taxon>Pseudomonadati</taxon>
        <taxon>Candidatus Hydrogenedentota</taxon>
        <taxon>Candidatus Abyssobacteria</taxon>
    </lineage>
</organism>
<dbReference type="SUPFAM" id="SSF56655">
    <property type="entry name" value="Carbohydrate phosphatase"/>
    <property type="match status" value="1"/>
</dbReference>
<dbReference type="InterPro" id="IPR000760">
    <property type="entry name" value="Inositol_monophosphatase-like"/>
</dbReference>
<feature type="binding site" evidence="1">
    <location>
        <position position="84"/>
    </location>
    <ligand>
        <name>Mg(2+)</name>
        <dbReference type="ChEBI" id="CHEBI:18420"/>
        <label>1</label>
        <note>catalytic</note>
    </ligand>
</feature>
<proteinExistence type="predicted"/>
<gene>
    <name evidence="2" type="ORF">C4520_07265</name>
</gene>
<dbReference type="GO" id="GO:0006020">
    <property type="term" value="P:inositol metabolic process"/>
    <property type="evidence" value="ECO:0007669"/>
    <property type="project" value="TreeGrafter"/>
</dbReference>
<evidence type="ECO:0000313" key="3">
    <source>
        <dbReference type="Proteomes" id="UP000265882"/>
    </source>
</evidence>
<comment type="caution">
    <text evidence="2">The sequence shown here is derived from an EMBL/GenBank/DDBJ whole genome shotgun (WGS) entry which is preliminary data.</text>
</comment>
<evidence type="ECO:0008006" key="4">
    <source>
        <dbReference type="Google" id="ProtNLM"/>
    </source>
</evidence>
<dbReference type="GO" id="GO:0007165">
    <property type="term" value="P:signal transduction"/>
    <property type="evidence" value="ECO:0007669"/>
    <property type="project" value="TreeGrafter"/>
</dbReference>
<dbReference type="Gene3D" id="3.40.190.80">
    <property type="match status" value="1"/>
</dbReference>
<name>A0A3A4P0C8_ABYX5</name>
<feature type="binding site" evidence="1">
    <location>
        <position position="65"/>
    </location>
    <ligand>
        <name>Mg(2+)</name>
        <dbReference type="ChEBI" id="CHEBI:18420"/>
        <label>1</label>
        <note>catalytic</note>
    </ligand>
</feature>
<reference evidence="2 3" key="1">
    <citation type="journal article" date="2017" name="ISME J.">
        <title>Energy and carbon metabolisms in a deep terrestrial subsurface fluid microbial community.</title>
        <authorList>
            <person name="Momper L."/>
            <person name="Jungbluth S.P."/>
            <person name="Lee M.D."/>
            <person name="Amend J.P."/>
        </authorList>
    </citation>
    <scope>NUCLEOTIDE SEQUENCE [LARGE SCALE GENOMIC DNA]</scope>
    <source>
        <strain evidence="2">SURF_5</strain>
    </source>
</reference>
<dbReference type="Proteomes" id="UP000265882">
    <property type="component" value="Unassembled WGS sequence"/>
</dbReference>
<dbReference type="AlphaFoldDB" id="A0A3A4P0C8"/>
<dbReference type="Gene3D" id="3.30.540.10">
    <property type="entry name" value="Fructose-1,6-Bisphosphatase, subunit A, domain 1"/>
    <property type="match status" value="1"/>
</dbReference>
<dbReference type="GO" id="GO:0046872">
    <property type="term" value="F:metal ion binding"/>
    <property type="evidence" value="ECO:0007669"/>
    <property type="project" value="UniProtKB-KW"/>
</dbReference>
<dbReference type="PANTHER" id="PTHR20854">
    <property type="entry name" value="INOSITOL MONOPHOSPHATASE"/>
    <property type="match status" value="1"/>
</dbReference>
<sequence>MKKLLFQLSESIRESVRPWVLEARGGEVVGRAHSGDATFRVDEVAEDRLLEFLQESHLRIACFSEDKGLVLPRSAKPEWLLIVDPIDGSRNAKSGFEGCMVSLAIAPYRDDVTLADVSCGLLREIVGENIFYAEKGQSAEILADGNPKKPVLSSITSFDLLRWSLTVPGRPASLIFGLTADLIDSCSVKGGFFSCNSTCYSISRILTGQLDAYLDIANRIARDFPQTEFLFRRIAGGRLTGFSSYDIAAAHLIAKQAGIIISDAYGRPLDDMKIFDASPENLRSCVAAANMELYEKLLDYIEERMASFRPDVDSFR</sequence>
<feature type="binding site" evidence="1">
    <location>
        <position position="86"/>
    </location>
    <ligand>
        <name>Mg(2+)</name>
        <dbReference type="ChEBI" id="CHEBI:18420"/>
        <label>1</label>
        <note>catalytic</note>
    </ligand>
</feature>
<evidence type="ECO:0000256" key="1">
    <source>
        <dbReference type="PIRSR" id="PIRSR600760-2"/>
    </source>
</evidence>
<dbReference type="GO" id="GO:0008934">
    <property type="term" value="F:inositol monophosphate 1-phosphatase activity"/>
    <property type="evidence" value="ECO:0007669"/>
    <property type="project" value="TreeGrafter"/>
</dbReference>